<dbReference type="PROSITE" id="PS50109">
    <property type="entry name" value="HIS_KIN"/>
    <property type="match status" value="1"/>
</dbReference>
<evidence type="ECO:0000259" key="17">
    <source>
        <dbReference type="PROSITE" id="PS50110"/>
    </source>
</evidence>
<evidence type="ECO:0000256" key="15">
    <source>
        <dbReference type="SAM" id="Coils"/>
    </source>
</evidence>
<dbReference type="InterPro" id="IPR036890">
    <property type="entry name" value="HATPase_C_sf"/>
</dbReference>
<keyword evidence="6 14" id="KW-0597">Phosphoprotein</keyword>
<proteinExistence type="predicted"/>
<reference evidence="21 22" key="1">
    <citation type="submission" date="2022-12" db="EMBL/GenBank/DDBJ databases">
        <title>Hymenobacter canadensis sp. nov. isolated from lake water of the Cambridge Bay, Canada.</title>
        <authorList>
            <person name="Kim W.H."/>
            <person name="Lee Y.M."/>
        </authorList>
    </citation>
    <scope>NUCLEOTIDE SEQUENCE [LARGE SCALE GENOMIC DNA]</scope>
    <source>
        <strain evidence="21 22">PAMC 29467</strain>
        <plasmid evidence="21 22">unnamed1</plasmid>
    </source>
</reference>
<evidence type="ECO:0000259" key="19">
    <source>
        <dbReference type="PROSITE" id="PS50113"/>
    </source>
</evidence>
<dbReference type="SMART" id="SM00388">
    <property type="entry name" value="HisKA"/>
    <property type="match status" value="1"/>
</dbReference>
<evidence type="ECO:0000256" key="6">
    <source>
        <dbReference type="ARBA" id="ARBA00022553"/>
    </source>
</evidence>
<dbReference type="Gene3D" id="3.30.565.10">
    <property type="entry name" value="Histidine kinase-like ATPase, C-terminal domain"/>
    <property type="match status" value="1"/>
</dbReference>
<keyword evidence="10" id="KW-0067">ATP-binding</keyword>
<keyword evidence="21" id="KW-0614">Plasmid</keyword>
<dbReference type="Pfam" id="PF00072">
    <property type="entry name" value="Response_reg"/>
    <property type="match status" value="1"/>
</dbReference>
<dbReference type="PROSITE" id="PS50112">
    <property type="entry name" value="PAS"/>
    <property type="match status" value="1"/>
</dbReference>
<keyword evidence="15" id="KW-0175">Coiled coil</keyword>
<dbReference type="SMART" id="SM00387">
    <property type="entry name" value="HATPase_c"/>
    <property type="match status" value="1"/>
</dbReference>
<feature type="modified residue" description="Phosphohistidine" evidence="13">
    <location>
        <position position="1088"/>
    </location>
</feature>
<name>A0ABY7LUP3_9BACT</name>
<dbReference type="InterPro" id="IPR001789">
    <property type="entry name" value="Sig_transdc_resp-reg_receiver"/>
</dbReference>
<feature type="domain" description="Histidine kinase" evidence="16">
    <location>
        <begin position="656"/>
        <end position="877"/>
    </location>
</feature>
<dbReference type="Pfam" id="PF00512">
    <property type="entry name" value="HisKA"/>
    <property type="match status" value="1"/>
</dbReference>
<evidence type="ECO:0000256" key="1">
    <source>
        <dbReference type="ARBA" id="ARBA00000085"/>
    </source>
</evidence>
<keyword evidence="9" id="KW-0418">Kinase</keyword>
<dbReference type="SMART" id="SM00448">
    <property type="entry name" value="REC"/>
    <property type="match status" value="1"/>
</dbReference>
<keyword evidence="7" id="KW-0808">Transferase</keyword>
<evidence type="ECO:0000256" key="13">
    <source>
        <dbReference type="PROSITE-ProRule" id="PRU00110"/>
    </source>
</evidence>
<keyword evidence="10" id="KW-0547">Nucleotide-binding</keyword>
<evidence type="ECO:0000313" key="21">
    <source>
        <dbReference type="EMBL" id="WBA44113.1"/>
    </source>
</evidence>
<dbReference type="EC" id="2.7.13.3" evidence="3"/>
<dbReference type="NCBIfam" id="TIGR00229">
    <property type="entry name" value="sensory_box"/>
    <property type="match status" value="2"/>
</dbReference>
<keyword evidence="12" id="KW-0472">Membrane</keyword>
<keyword evidence="8" id="KW-0812">Transmembrane</keyword>
<evidence type="ECO:0000256" key="5">
    <source>
        <dbReference type="ARBA" id="ARBA00022519"/>
    </source>
</evidence>
<keyword evidence="11" id="KW-1133">Transmembrane helix</keyword>
<evidence type="ECO:0000259" key="20">
    <source>
        <dbReference type="PROSITE" id="PS50894"/>
    </source>
</evidence>
<evidence type="ECO:0000256" key="4">
    <source>
        <dbReference type="ARBA" id="ARBA00022475"/>
    </source>
</evidence>
<dbReference type="PANTHER" id="PTHR43047">
    <property type="entry name" value="TWO-COMPONENT HISTIDINE PROTEIN KINASE"/>
    <property type="match status" value="1"/>
</dbReference>
<protein>
    <recommendedName>
        <fullName evidence="3">histidine kinase</fullName>
        <ecNumber evidence="3">2.7.13.3</ecNumber>
    </recommendedName>
</protein>
<dbReference type="PROSITE" id="PS50113">
    <property type="entry name" value="PAC"/>
    <property type="match status" value="3"/>
</dbReference>
<dbReference type="CDD" id="cd00082">
    <property type="entry name" value="HisKA"/>
    <property type="match status" value="1"/>
</dbReference>
<evidence type="ECO:0000259" key="18">
    <source>
        <dbReference type="PROSITE" id="PS50112"/>
    </source>
</evidence>
<dbReference type="InterPro" id="IPR011006">
    <property type="entry name" value="CheY-like_superfamily"/>
</dbReference>
<dbReference type="Proteomes" id="UP001211005">
    <property type="component" value="Plasmid unnamed1"/>
</dbReference>
<dbReference type="PROSITE" id="PS50110">
    <property type="entry name" value="RESPONSE_REGULATORY"/>
    <property type="match status" value="1"/>
</dbReference>
<dbReference type="CDD" id="cd17546">
    <property type="entry name" value="REC_hyHK_CKI1_RcsC-like"/>
    <property type="match status" value="1"/>
</dbReference>
<dbReference type="SUPFAM" id="SSF47226">
    <property type="entry name" value="Histidine-containing phosphotransfer domain, HPT domain"/>
    <property type="match status" value="1"/>
</dbReference>
<dbReference type="SUPFAM" id="SSF55785">
    <property type="entry name" value="PYP-like sensor domain (PAS domain)"/>
    <property type="match status" value="4"/>
</dbReference>
<dbReference type="InterPro" id="IPR003661">
    <property type="entry name" value="HisK_dim/P_dom"/>
</dbReference>
<feature type="domain" description="PAC" evidence="19">
    <location>
        <begin position="461"/>
        <end position="514"/>
    </location>
</feature>
<accession>A0ABY7LUP3</accession>
<feature type="domain" description="PAC" evidence="19">
    <location>
        <begin position="584"/>
        <end position="638"/>
    </location>
</feature>
<dbReference type="Gene3D" id="1.20.120.160">
    <property type="entry name" value="HPT domain"/>
    <property type="match status" value="1"/>
</dbReference>
<evidence type="ECO:0000256" key="10">
    <source>
        <dbReference type="ARBA" id="ARBA00022840"/>
    </source>
</evidence>
<gene>
    <name evidence="21" type="ORF">O3303_19685</name>
</gene>
<comment type="subcellular location">
    <subcellularLocation>
        <location evidence="2">Cell inner membrane</location>
        <topology evidence="2">Multi-pass membrane protein</topology>
    </subcellularLocation>
</comment>
<dbReference type="InterPro" id="IPR008207">
    <property type="entry name" value="Sig_transdc_His_kin_Hpt_dom"/>
</dbReference>
<dbReference type="SUPFAM" id="SSF55874">
    <property type="entry name" value="ATPase domain of HSP90 chaperone/DNA topoisomerase II/histidine kinase"/>
    <property type="match status" value="1"/>
</dbReference>
<evidence type="ECO:0000256" key="8">
    <source>
        <dbReference type="ARBA" id="ARBA00022692"/>
    </source>
</evidence>
<keyword evidence="22" id="KW-1185">Reference proteome</keyword>
<evidence type="ECO:0000313" key="22">
    <source>
        <dbReference type="Proteomes" id="UP001211005"/>
    </source>
</evidence>
<keyword evidence="5" id="KW-0997">Cell inner membrane</keyword>
<evidence type="ECO:0000256" key="9">
    <source>
        <dbReference type="ARBA" id="ARBA00022777"/>
    </source>
</evidence>
<dbReference type="PROSITE" id="PS50894">
    <property type="entry name" value="HPT"/>
    <property type="match status" value="1"/>
</dbReference>
<dbReference type="PRINTS" id="PR00344">
    <property type="entry name" value="BCTRLSENSOR"/>
</dbReference>
<organism evidence="21 22">
    <name type="scientific">Hymenobacter canadensis</name>
    <dbReference type="NCBI Taxonomy" id="2999067"/>
    <lineage>
        <taxon>Bacteria</taxon>
        <taxon>Pseudomonadati</taxon>
        <taxon>Bacteroidota</taxon>
        <taxon>Cytophagia</taxon>
        <taxon>Cytophagales</taxon>
        <taxon>Hymenobacteraceae</taxon>
        <taxon>Hymenobacter</taxon>
    </lineage>
</organism>
<dbReference type="InterPro" id="IPR000700">
    <property type="entry name" value="PAS-assoc_C"/>
</dbReference>
<feature type="domain" description="HPt" evidence="20">
    <location>
        <begin position="1049"/>
        <end position="1143"/>
    </location>
</feature>
<dbReference type="SUPFAM" id="SSF52172">
    <property type="entry name" value="CheY-like"/>
    <property type="match status" value="1"/>
</dbReference>
<feature type="domain" description="Response regulatory" evidence="17">
    <location>
        <begin position="904"/>
        <end position="1022"/>
    </location>
</feature>
<dbReference type="Gene3D" id="3.30.450.20">
    <property type="entry name" value="PAS domain"/>
    <property type="match status" value="4"/>
</dbReference>
<evidence type="ECO:0000256" key="3">
    <source>
        <dbReference type="ARBA" id="ARBA00012438"/>
    </source>
</evidence>
<dbReference type="InterPro" id="IPR004358">
    <property type="entry name" value="Sig_transdc_His_kin-like_C"/>
</dbReference>
<dbReference type="InterPro" id="IPR005467">
    <property type="entry name" value="His_kinase_dom"/>
</dbReference>
<dbReference type="Pfam" id="PF13188">
    <property type="entry name" value="PAS_8"/>
    <property type="match status" value="1"/>
</dbReference>
<dbReference type="InterPro" id="IPR036097">
    <property type="entry name" value="HisK_dim/P_sf"/>
</dbReference>
<dbReference type="CDD" id="cd16922">
    <property type="entry name" value="HATPase_EvgS-ArcB-TorS-like"/>
    <property type="match status" value="1"/>
</dbReference>
<sequence>MSSLAELTRQLAEARTACQAAEQRANFLAAQITVPDAAPLFMTMLSHLPVGLVAVDDQQRIVFINEQVCQLFGLDKPATELLGCTLEEVRPLGRQLLQDETQHASTLAARDLAPGVLVTDVLELRDGRRLQRDCLPVTLPGQDRAMGKIISYQDISAVWAERERAAVLQHMMEGNPNPVLRLSQTGALLYANAAAAPLQAWYEENPEGKLARRLRKVIQTALHARQLLFHQVTLARRDYQVSILPFPGEEFVHLYLTDVTALRQAERQLDEQQHFYAGILNALPARLAVYDADQRYLFLNRAVEPEATLRQQLRGQPVIADSRFRQEFDLARRQGQAMAWEEAGSERHWLRHLFPILDERGQLSRMLDYQVDITDRVRAEAHGQQQENLINDQRSFINEVMDASPTLVLVTDEQHQPLYANPAFQQIAAQGRHATAAANSVEAAELARHIADQQRALDLNRELEVEMTFTLTSGEARWFRAIKRPVVRADGSRIVISVATDITDTRQTTEALRRSEKQYRDLMNYSQALIITHDLQGYVQSVNPATVQFMGAPTEQLVGQHLSSALPPAQWPALEDYLAGITHQPEQRGIMNLPDSDGQPRYLLYSNFRVDEPGQSPYVIGYSQDITPRILVEQQLRQAKEAAEAAAQAKETFLAHMSHEIRTPLNGILGMGRMLADTSLTGVQAQYVQTLQQASHHLLALLNNVLDAARTTSGQLELEAGTFHLPQTLRTTVDTLTYRAREKGLTLRLTLPKLACPWVLGDALRLNQIILNLLGNALKFTERGGVELRLELTQETSSHQSFRFSVHDTGIGIELAQQERIFEEFVQASPAIAREYGGTGLGLAISRRLVEQMQGRLWVESVPGQGSTFCFTLTLAKTSAPAPAAAGRTRQQVAAQLAGRGIRRVLLVEDNLVNQQLALHPLQQWQLQVSTALDGEAAMRLLTEQDFDVVLMDIQLPGMDGEQVTRWLREQPEARQANLPVVAMTANVLYADPAKWRECGFSGYLPKPFEPKQLLAALLGASSGAMAPPALPATTGRALRMLRAQAQGDEAFVQRMIALYLQELPTRGQELRQAAARNDWEAAGQLAHQIRPVLLVLGIRRAQKALATLQAPPLDLRQLTEATHRVLLTLEEARQLLLREQTH</sequence>
<dbReference type="InterPro" id="IPR035965">
    <property type="entry name" value="PAS-like_dom_sf"/>
</dbReference>
<dbReference type="InterPro" id="IPR013656">
    <property type="entry name" value="PAS_4"/>
</dbReference>
<keyword evidence="4" id="KW-1003">Cell membrane</keyword>
<geneLocation type="plasmid" evidence="21 22">
    <name>unnamed1</name>
</geneLocation>
<evidence type="ECO:0000256" key="7">
    <source>
        <dbReference type="ARBA" id="ARBA00022679"/>
    </source>
</evidence>
<dbReference type="Pfam" id="PF02518">
    <property type="entry name" value="HATPase_c"/>
    <property type="match status" value="1"/>
</dbReference>
<dbReference type="RefSeq" id="WP_269562145.1">
    <property type="nucleotide sequence ID" value="NZ_CP114768.1"/>
</dbReference>
<evidence type="ECO:0000256" key="2">
    <source>
        <dbReference type="ARBA" id="ARBA00004429"/>
    </source>
</evidence>
<feature type="coiled-coil region" evidence="15">
    <location>
        <begin position="4"/>
        <end position="31"/>
    </location>
</feature>
<evidence type="ECO:0000256" key="11">
    <source>
        <dbReference type="ARBA" id="ARBA00022989"/>
    </source>
</evidence>
<dbReference type="Gene3D" id="1.10.287.130">
    <property type="match status" value="1"/>
</dbReference>
<dbReference type="SUPFAM" id="SSF47384">
    <property type="entry name" value="Homodimeric domain of signal transducing histidine kinase"/>
    <property type="match status" value="1"/>
</dbReference>
<comment type="catalytic activity">
    <reaction evidence="1">
        <text>ATP + protein L-histidine = ADP + protein N-phospho-L-histidine.</text>
        <dbReference type="EC" id="2.7.13.3"/>
    </reaction>
</comment>
<dbReference type="Pfam" id="PF08448">
    <property type="entry name" value="PAS_4"/>
    <property type="match status" value="3"/>
</dbReference>
<dbReference type="EMBL" id="CP114768">
    <property type="protein sequence ID" value="WBA44113.1"/>
    <property type="molecule type" value="Genomic_DNA"/>
</dbReference>
<feature type="domain" description="PAC" evidence="19">
    <location>
        <begin position="324"/>
        <end position="385"/>
    </location>
</feature>
<dbReference type="InterPro" id="IPR000014">
    <property type="entry name" value="PAS"/>
</dbReference>
<dbReference type="InterPro" id="IPR036641">
    <property type="entry name" value="HPT_dom_sf"/>
</dbReference>
<dbReference type="CDD" id="cd00130">
    <property type="entry name" value="PAS"/>
    <property type="match status" value="3"/>
</dbReference>
<feature type="modified residue" description="4-aspartylphosphate" evidence="14">
    <location>
        <position position="953"/>
    </location>
</feature>
<evidence type="ECO:0000259" key="16">
    <source>
        <dbReference type="PROSITE" id="PS50109"/>
    </source>
</evidence>
<dbReference type="Gene3D" id="3.40.50.2300">
    <property type="match status" value="1"/>
</dbReference>
<dbReference type="InterPro" id="IPR003594">
    <property type="entry name" value="HATPase_dom"/>
</dbReference>
<feature type="domain" description="PAS" evidence="18">
    <location>
        <begin position="515"/>
        <end position="562"/>
    </location>
</feature>
<dbReference type="SMART" id="SM00091">
    <property type="entry name" value="PAS"/>
    <property type="match status" value="5"/>
</dbReference>
<evidence type="ECO:0000256" key="14">
    <source>
        <dbReference type="PROSITE-ProRule" id="PRU00169"/>
    </source>
</evidence>
<evidence type="ECO:0000256" key="12">
    <source>
        <dbReference type="ARBA" id="ARBA00023136"/>
    </source>
</evidence>